<dbReference type="AlphaFoldDB" id="A0A9R0UWE7"/>
<feature type="compositionally biased region" description="Low complexity" evidence="1">
    <location>
        <begin position="14"/>
        <end position="25"/>
    </location>
</feature>
<feature type="compositionally biased region" description="Acidic residues" evidence="1">
    <location>
        <begin position="31"/>
        <end position="74"/>
    </location>
</feature>
<dbReference type="OMA" id="ETPAEMH"/>
<evidence type="ECO:0000313" key="3">
    <source>
        <dbReference type="Proteomes" id="UP000324705"/>
    </source>
</evidence>
<evidence type="ECO:0000256" key="1">
    <source>
        <dbReference type="SAM" id="MobiDB-lite"/>
    </source>
</evidence>
<gene>
    <name evidence="2" type="ORF">TRITD_1Av1G129730</name>
</gene>
<sequence>MIKRRYFRQDHGDNSASSSSSSSGSDSDRDPAEEEVSEEEVEGEQEKEEEDDDEEAEVESGEEQEKEVDEQAEDEGELFFVTTIYIIGAIYMRCSGSGYQSEDSSGHHVDSPCAGLLSDENSSLVYEQYQAIRLPAKKASSGDADSAEGAVNKDDTVEVDFNNYILKCKSVYKCKLCPRIMCLSEEMVRVHLESKRHARSKKLLGEGRLKMVLNSDGELEEEAETHAERHARTIALAQQVQKPKKDSGRQRQNRRRQKRSQNRLKDKDQRHSSGKEGARPNNGTADKKMPNVETAAKKMPNLETAAKKRRKTEK</sequence>
<feature type="compositionally biased region" description="Basic residues" evidence="1">
    <location>
        <begin position="251"/>
        <end position="262"/>
    </location>
</feature>
<dbReference type="EMBL" id="LT934111">
    <property type="protein sequence ID" value="VAH05765.1"/>
    <property type="molecule type" value="Genomic_DNA"/>
</dbReference>
<dbReference type="Proteomes" id="UP000324705">
    <property type="component" value="Chromosome 1A"/>
</dbReference>
<dbReference type="PANTHER" id="PTHR36332:SF1">
    <property type="entry name" value="STRESS RESPONSE PROTEIN"/>
    <property type="match status" value="1"/>
</dbReference>
<accession>A0A9R0UWE7</accession>
<keyword evidence="3" id="KW-1185">Reference proteome</keyword>
<dbReference type="Gramene" id="TRITD1Av1G129730.4">
    <property type="protein sequence ID" value="TRITD1Av1G129730.4"/>
    <property type="gene ID" value="TRITD1Av1G129730"/>
</dbReference>
<feature type="compositionally biased region" description="Basic and acidic residues" evidence="1">
    <location>
        <begin position="263"/>
        <end position="278"/>
    </location>
</feature>
<protein>
    <submittedName>
        <fullName evidence="2">Uncharacterized protein</fullName>
    </submittedName>
</protein>
<evidence type="ECO:0000313" key="2">
    <source>
        <dbReference type="EMBL" id="VAH05765.1"/>
    </source>
</evidence>
<reference evidence="2 3" key="1">
    <citation type="submission" date="2017-09" db="EMBL/GenBank/DDBJ databases">
        <authorList>
            <consortium name="International Durum Wheat Genome Sequencing Consortium (IDWGSC)"/>
            <person name="Milanesi L."/>
        </authorList>
    </citation>
    <scope>NUCLEOTIDE SEQUENCE [LARGE SCALE GENOMIC DNA]</scope>
    <source>
        <strain evidence="3">cv. Svevo</strain>
    </source>
</reference>
<proteinExistence type="predicted"/>
<dbReference type="PANTHER" id="PTHR36332">
    <property type="entry name" value="STRESS RESPONSE PROTEIN"/>
    <property type="match status" value="1"/>
</dbReference>
<organism evidence="2 3">
    <name type="scientific">Triticum turgidum subsp. durum</name>
    <name type="common">Durum wheat</name>
    <name type="synonym">Triticum durum</name>
    <dbReference type="NCBI Taxonomy" id="4567"/>
    <lineage>
        <taxon>Eukaryota</taxon>
        <taxon>Viridiplantae</taxon>
        <taxon>Streptophyta</taxon>
        <taxon>Embryophyta</taxon>
        <taxon>Tracheophyta</taxon>
        <taxon>Spermatophyta</taxon>
        <taxon>Magnoliopsida</taxon>
        <taxon>Liliopsida</taxon>
        <taxon>Poales</taxon>
        <taxon>Poaceae</taxon>
        <taxon>BOP clade</taxon>
        <taxon>Pooideae</taxon>
        <taxon>Triticodae</taxon>
        <taxon>Triticeae</taxon>
        <taxon>Triticinae</taxon>
        <taxon>Triticum</taxon>
    </lineage>
</organism>
<feature type="region of interest" description="Disordered" evidence="1">
    <location>
        <begin position="1"/>
        <end position="74"/>
    </location>
</feature>
<feature type="region of interest" description="Disordered" evidence="1">
    <location>
        <begin position="236"/>
        <end position="314"/>
    </location>
</feature>
<name>A0A9R0UWE7_TRITD</name>